<dbReference type="Pfam" id="PF03737">
    <property type="entry name" value="RraA-like"/>
    <property type="match status" value="1"/>
</dbReference>
<evidence type="ECO:0000256" key="7">
    <source>
        <dbReference type="ARBA" id="ARBA00016549"/>
    </source>
</evidence>
<dbReference type="EC" id="4.1.3.17" evidence="5"/>
<dbReference type="GO" id="GO:0008948">
    <property type="term" value="F:oxaloacetate decarboxylase activity"/>
    <property type="evidence" value="ECO:0007669"/>
    <property type="project" value="UniProtKB-EC"/>
</dbReference>
<dbReference type="InterPro" id="IPR036704">
    <property type="entry name" value="RraA/RraA-like_sf"/>
</dbReference>
<keyword evidence="12" id="KW-0460">Magnesium</keyword>
<evidence type="ECO:0000256" key="10">
    <source>
        <dbReference type="ARBA" id="ARBA00032305"/>
    </source>
</evidence>
<dbReference type="InterPro" id="IPR005493">
    <property type="entry name" value="RraA/RraA-like"/>
</dbReference>
<comment type="subunit">
    <text evidence="4">Homotrimer.</text>
</comment>
<gene>
    <name evidence="13" type="ORF">GKO46_09065</name>
    <name evidence="14" type="ORF">GKO48_03070</name>
</gene>
<evidence type="ECO:0000256" key="5">
    <source>
        <dbReference type="ARBA" id="ARBA00012213"/>
    </source>
</evidence>
<feature type="binding site" evidence="12">
    <location>
        <begin position="124"/>
        <end position="127"/>
    </location>
    <ligand>
        <name>substrate</name>
    </ligand>
</feature>
<evidence type="ECO:0000256" key="11">
    <source>
        <dbReference type="ARBA" id="ARBA00047973"/>
    </source>
</evidence>
<comment type="cofactor">
    <cofactor evidence="12">
        <name>Mg(2+)</name>
        <dbReference type="ChEBI" id="CHEBI:18420"/>
    </cofactor>
</comment>
<comment type="similarity">
    <text evidence="3">Belongs to the class II aldolase/RraA-like family.</text>
</comment>
<comment type="cofactor">
    <cofactor evidence="2">
        <name>a divalent metal cation</name>
        <dbReference type="ChEBI" id="CHEBI:60240"/>
    </cofactor>
</comment>
<feature type="binding site" evidence="12">
    <location>
        <position position="146"/>
    </location>
    <ligand>
        <name>substrate</name>
    </ligand>
</feature>
<dbReference type="Gene3D" id="3.50.30.40">
    <property type="entry name" value="Ribonuclease E inhibitor RraA/RraA-like"/>
    <property type="match status" value="1"/>
</dbReference>
<evidence type="ECO:0000256" key="2">
    <source>
        <dbReference type="ARBA" id="ARBA00001968"/>
    </source>
</evidence>
<dbReference type="EMBL" id="WMBE01000002">
    <property type="protein sequence ID" value="MDG0867218.1"/>
    <property type="molecule type" value="Genomic_DNA"/>
</dbReference>
<reference evidence="14" key="2">
    <citation type="journal article" date="2023" name="Nat. Commun.">
        <title>Cultivation of marine bacteria of the SAR202 clade.</title>
        <authorList>
            <person name="Lim Y."/>
            <person name="Seo J.H."/>
            <person name="Giovannoni S.J."/>
            <person name="Kang I."/>
            <person name="Cho J.C."/>
        </authorList>
    </citation>
    <scope>NUCLEOTIDE SEQUENCE</scope>
    <source>
        <strain evidence="14">JH1073</strain>
    </source>
</reference>
<comment type="function">
    <text evidence="8">Catalyzes the aldol cleavage of 4-hydroxy-4-methyl-2-oxoglutarate (HMG) into 2 molecules of pyruvate. Also contains a secondary oxaloacetate (OAA) decarboxylase activity due to the common pyruvate enolate transition state formed following C-C bond cleavage in the retro-aldol and decarboxylation reactions.</text>
</comment>
<dbReference type="EMBL" id="CP046147">
    <property type="protein sequence ID" value="WFG38627.1"/>
    <property type="molecule type" value="Genomic_DNA"/>
</dbReference>
<accession>A0AAJ5ZGQ9</accession>
<evidence type="ECO:0000313" key="15">
    <source>
        <dbReference type="Proteomes" id="UP001219901"/>
    </source>
</evidence>
<dbReference type="PANTHER" id="PTHR33254">
    <property type="entry name" value="4-HYDROXY-4-METHYL-2-OXOGLUTARATE ALDOLASE 3-RELATED"/>
    <property type="match status" value="1"/>
</dbReference>
<dbReference type="AlphaFoldDB" id="A0AAJ5ZGQ9"/>
<evidence type="ECO:0000256" key="12">
    <source>
        <dbReference type="PIRSR" id="PIRSR605493-1"/>
    </source>
</evidence>
<keyword evidence="12" id="KW-0479">Metal-binding</keyword>
<protein>
    <recommendedName>
        <fullName evidence="7">Putative 4-hydroxy-4-methyl-2-oxoglutarate aldolase</fullName>
        <ecNumber evidence="6">4.1.1.112</ecNumber>
        <ecNumber evidence="5">4.1.3.17</ecNumber>
    </recommendedName>
    <alternativeName>
        <fullName evidence="10">Oxaloacetate decarboxylase</fullName>
    </alternativeName>
    <alternativeName>
        <fullName evidence="9">RraA-like protein</fullName>
    </alternativeName>
</protein>
<dbReference type="PANTHER" id="PTHR33254:SF16">
    <property type="entry name" value="BLR3842 PROTEIN"/>
    <property type="match status" value="1"/>
</dbReference>
<evidence type="ECO:0000256" key="1">
    <source>
        <dbReference type="ARBA" id="ARBA00001342"/>
    </source>
</evidence>
<evidence type="ECO:0000313" key="14">
    <source>
        <dbReference type="EMBL" id="WFG38627.1"/>
    </source>
</evidence>
<dbReference type="GO" id="GO:0046872">
    <property type="term" value="F:metal ion binding"/>
    <property type="evidence" value="ECO:0007669"/>
    <property type="project" value="UniProtKB-KW"/>
</dbReference>
<dbReference type="Proteomes" id="UP001219901">
    <property type="component" value="Chromosome"/>
</dbReference>
<evidence type="ECO:0000313" key="13">
    <source>
        <dbReference type="EMBL" id="MDG0867218.1"/>
    </source>
</evidence>
<comment type="catalytic activity">
    <reaction evidence="1">
        <text>4-hydroxy-4-methyl-2-oxoglutarate = 2 pyruvate</text>
        <dbReference type="Rhea" id="RHEA:22748"/>
        <dbReference type="ChEBI" id="CHEBI:15361"/>
        <dbReference type="ChEBI" id="CHEBI:58276"/>
        <dbReference type="EC" id="4.1.3.17"/>
    </reaction>
</comment>
<feature type="binding site" evidence="12">
    <location>
        <position position="147"/>
    </location>
    <ligand>
        <name>Mg(2+)</name>
        <dbReference type="ChEBI" id="CHEBI:18420"/>
    </ligand>
</feature>
<evidence type="ECO:0000313" key="16">
    <source>
        <dbReference type="Proteomes" id="UP001321249"/>
    </source>
</evidence>
<name>A0AAJ5ZGQ9_9CHLR</name>
<evidence type="ECO:0000256" key="9">
    <source>
        <dbReference type="ARBA" id="ARBA00030169"/>
    </source>
</evidence>
<sequence length="260" mass="28442">MALCFAHYLGVSPLVDAAVRVSDDLLKKYEKVSNATVLGELGRRGYQKVFMYGVKSLAPGRRLVGRAVTLRYLPSRPDLQERITRGGHGEGFNETPRWDALEALTPGDVLVADCMGMSMTSTGGDVVFSRILSQGAAGLVTDGGVRDGHKVAKYGYPVYGGGSTPTVGEPNVLPYEVNEPIQCGTVLVWPGDVILGDEDGIVVLPSQLAEEIYDECVHHDEVEAAILWHTQKEGISPKFFYPFNEETEKIYKAWKQEHGK</sequence>
<organism evidence="14 15">
    <name type="scientific">Candidatus Lucifugimonas marina</name>
    <dbReference type="NCBI Taxonomy" id="3038979"/>
    <lineage>
        <taxon>Bacteria</taxon>
        <taxon>Bacillati</taxon>
        <taxon>Chloroflexota</taxon>
        <taxon>Dehalococcoidia</taxon>
        <taxon>SAR202 cluster</taxon>
        <taxon>Candidatus Lucifugimonadales</taxon>
        <taxon>Candidatus Lucifugimonadaceae</taxon>
        <taxon>Candidatus Lucifugimonas</taxon>
    </lineage>
</organism>
<reference evidence="15" key="3">
    <citation type="submission" date="2023-06" db="EMBL/GenBank/DDBJ databases">
        <title>Pangenomics reveal diversification of enzyme families and niche specialization in globally abundant SAR202 bacteria.</title>
        <authorList>
            <person name="Saw J.H.W."/>
        </authorList>
    </citation>
    <scope>NUCLEOTIDE SEQUENCE [LARGE SCALE GENOMIC DNA]</scope>
    <source>
        <strain evidence="15">JH1073</strain>
    </source>
</reference>
<evidence type="ECO:0000256" key="6">
    <source>
        <dbReference type="ARBA" id="ARBA00012947"/>
    </source>
</evidence>
<dbReference type="CDD" id="cd16841">
    <property type="entry name" value="RraA_family"/>
    <property type="match status" value="1"/>
</dbReference>
<dbReference type="Proteomes" id="UP001321249">
    <property type="component" value="Unassembled WGS sequence"/>
</dbReference>
<dbReference type="SUPFAM" id="SSF89562">
    <property type="entry name" value="RraA-like"/>
    <property type="match status" value="1"/>
</dbReference>
<dbReference type="GO" id="GO:0047443">
    <property type="term" value="F:4-hydroxy-4-methyl-2-oxoglutarate aldolase activity"/>
    <property type="evidence" value="ECO:0007669"/>
    <property type="project" value="UniProtKB-EC"/>
</dbReference>
<reference evidence="15 16" key="1">
    <citation type="submission" date="2019-11" db="EMBL/GenBank/DDBJ databases">
        <authorList>
            <person name="Cho J.-C."/>
        </authorList>
    </citation>
    <scope>NUCLEOTIDE SEQUENCE [LARGE SCALE GENOMIC DNA]</scope>
    <source>
        <strain evidence="14 15">JH1073</strain>
        <strain evidence="13 16">JH702</strain>
    </source>
</reference>
<dbReference type="NCBIfam" id="NF006093">
    <property type="entry name" value="PRK08245.1"/>
    <property type="match status" value="1"/>
</dbReference>
<proteinExistence type="inferred from homology"/>
<comment type="catalytic activity">
    <reaction evidence="11">
        <text>oxaloacetate + H(+) = pyruvate + CO2</text>
        <dbReference type="Rhea" id="RHEA:15641"/>
        <dbReference type="ChEBI" id="CHEBI:15361"/>
        <dbReference type="ChEBI" id="CHEBI:15378"/>
        <dbReference type="ChEBI" id="CHEBI:16452"/>
        <dbReference type="ChEBI" id="CHEBI:16526"/>
        <dbReference type="EC" id="4.1.1.112"/>
    </reaction>
</comment>
<evidence type="ECO:0000256" key="8">
    <source>
        <dbReference type="ARBA" id="ARBA00025046"/>
    </source>
</evidence>
<dbReference type="EC" id="4.1.1.112" evidence="6"/>
<evidence type="ECO:0000256" key="4">
    <source>
        <dbReference type="ARBA" id="ARBA00011233"/>
    </source>
</evidence>
<keyword evidence="15" id="KW-1185">Reference proteome</keyword>
<evidence type="ECO:0000256" key="3">
    <source>
        <dbReference type="ARBA" id="ARBA00008621"/>
    </source>
</evidence>